<protein>
    <submittedName>
        <fullName evidence="1">Secretion/DNA translocation related TadE-like protein</fullName>
    </submittedName>
</protein>
<comment type="caution">
    <text evidence="1">The sequence shown here is derived from an EMBL/GenBank/DDBJ whole genome shotgun (WGS) entry which is preliminary data.</text>
</comment>
<evidence type="ECO:0000313" key="1">
    <source>
        <dbReference type="EMBL" id="MBB2922380.1"/>
    </source>
</evidence>
<evidence type="ECO:0000313" key="2">
    <source>
        <dbReference type="Proteomes" id="UP000518206"/>
    </source>
</evidence>
<dbReference type="Proteomes" id="UP000518206">
    <property type="component" value="Unassembled WGS sequence"/>
</dbReference>
<dbReference type="InterPro" id="IPR021202">
    <property type="entry name" value="Rv3654c-like"/>
</dbReference>
<reference evidence="1 2" key="1">
    <citation type="submission" date="2020-08" db="EMBL/GenBank/DDBJ databases">
        <title>The Agave Microbiome: Exploring the role of microbial communities in plant adaptations to desert environments.</title>
        <authorList>
            <person name="Partida-Martinez L.P."/>
        </authorList>
    </citation>
    <scope>NUCLEOTIDE SEQUENCE [LARGE SCALE GENOMIC DNA]</scope>
    <source>
        <strain evidence="1 2">RAS26</strain>
    </source>
</reference>
<dbReference type="EMBL" id="JACHVX010000002">
    <property type="protein sequence ID" value="MBB2922380.1"/>
    <property type="molecule type" value="Genomic_DNA"/>
</dbReference>
<name>A0A7W4UDU3_9CELL</name>
<organism evidence="1 2">
    <name type="scientific">Cellulomonas cellasea</name>
    <dbReference type="NCBI Taxonomy" id="43670"/>
    <lineage>
        <taxon>Bacteria</taxon>
        <taxon>Bacillati</taxon>
        <taxon>Actinomycetota</taxon>
        <taxon>Actinomycetes</taxon>
        <taxon>Micrococcales</taxon>
        <taxon>Cellulomonadaceae</taxon>
        <taxon>Cellulomonas</taxon>
    </lineage>
</organism>
<gene>
    <name evidence="1" type="ORF">FHR80_001292</name>
</gene>
<reference evidence="1 2" key="2">
    <citation type="submission" date="2020-08" db="EMBL/GenBank/DDBJ databases">
        <authorList>
            <person name="Partida-Martinez L."/>
            <person name="Huntemann M."/>
            <person name="Clum A."/>
            <person name="Wang J."/>
            <person name="Palaniappan K."/>
            <person name="Ritter S."/>
            <person name="Chen I.-M."/>
            <person name="Stamatis D."/>
            <person name="Reddy T."/>
            <person name="O'Malley R."/>
            <person name="Daum C."/>
            <person name="Shapiro N."/>
            <person name="Ivanova N."/>
            <person name="Kyrpides N."/>
            <person name="Woyke T."/>
        </authorList>
    </citation>
    <scope>NUCLEOTIDE SEQUENCE [LARGE SCALE GENOMIC DNA]</scope>
    <source>
        <strain evidence="1 2">RAS26</strain>
    </source>
</reference>
<dbReference type="AlphaFoldDB" id="A0A7W4UDU3"/>
<sequence>MLGVVAVAGVLLAVVALLVGAQGAQGRAQAGADLAALAAAQHLLDHGGAAEACEIAQAVARRNDVRLVSCSDTGSGVVVVRTVRASAAGPATARARAGPVSARS</sequence>
<proteinExistence type="predicted"/>
<accession>A0A7W4UDU3</accession>
<dbReference type="NCBIfam" id="TIGR03816">
    <property type="entry name" value="tadE_like_DECH"/>
    <property type="match status" value="1"/>
</dbReference>